<evidence type="ECO:0000256" key="4">
    <source>
        <dbReference type="ARBA" id="ARBA00022692"/>
    </source>
</evidence>
<feature type="transmembrane region" description="Helical" evidence="7">
    <location>
        <begin position="57"/>
        <end position="76"/>
    </location>
</feature>
<dbReference type="EMBL" id="CP097218">
    <property type="protein sequence ID" value="UQN28734.1"/>
    <property type="molecule type" value="Genomic_DNA"/>
</dbReference>
<keyword evidence="5 7" id="KW-1133">Transmembrane helix</keyword>
<evidence type="ECO:0000256" key="2">
    <source>
        <dbReference type="ARBA" id="ARBA00022448"/>
    </source>
</evidence>
<accession>A0ABY4N3L5</accession>
<dbReference type="PROSITE" id="PS50928">
    <property type="entry name" value="ABC_TM1"/>
    <property type="match status" value="1"/>
</dbReference>
<dbReference type="InterPro" id="IPR050809">
    <property type="entry name" value="UgpAE/MalFG_permease"/>
</dbReference>
<keyword evidence="3" id="KW-1003">Cell membrane</keyword>
<feature type="transmembrane region" description="Helical" evidence="7">
    <location>
        <begin position="251"/>
        <end position="268"/>
    </location>
</feature>
<dbReference type="InterPro" id="IPR000515">
    <property type="entry name" value="MetI-like"/>
</dbReference>
<evidence type="ECO:0000256" key="7">
    <source>
        <dbReference type="RuleBase" id="RU363032"/>
    </source>
</evidence>
<dbReference type="PANTHER" id="PTHR43227">
    <property type="entry name" value="BLL4140 PROTEIN"/>
    <property type="match status" value="1"/>
</dbReference>
<evidence type="ECO:0000259" key="9">
    <source>
        <dbReference type="PROSITE" id="PS50928"/>
    </source>
</evidence>
<dbReference type="Proteomes" id="UP001055868">
    <property type="component" value="Chromosome"/>
</dbReference>
<feature type="compositionally biased region" description="Polar residues" evidence="8">
    <location>
        <begin position="1"/>
        <end position="12"/>
    </location>
</feature>
<feature type="transmembrane region" description="Helical" evidence="7">
    <location>
        <begin position="212"/>
        <end position="231"/>
    </location>
</feature>
<keyword evidence="11" id="KW-1185">Reference proteome</keyword>
<keyword evidence="4 7" id="KW-0812">Transmembrane</keyword>
<evidence type="ECO:0000313" key="11">
    <source>
        <dbReference type="Proteomes" id="UP001055868"/>
    </source>
</evidence>
<feature type="region of interest" description="Disordered" evidence="8">
    <location>
        <begin position="1"/>
        <end position="39"/>
    </location>
</feature>
<sequence>MTLEQTSSTQKISPPRAGGTAGSTGPGEPAAAPGGTGRPLRRRRLPWYKRMWRDRTVLLLALPGIAVIVTFHYLALGGNVIAFQDYQPYLGIGKSLWVGFENFSILFNGDPEFLNALKNTLIITLLQTVFVFPAPILLALTLHSLVSNRIRQAVQSVLYLPHFLSWVIVVALFQQMLGGAGLLNNFLQDHGWKAVDIIGNADVFYALLTSQVIWKDTGWATILFLAVLAGIDKSLYEAASVDGASRWRQTWHVTLPGMRPIIIMLFILKLGDSLSVGFEQLILQQDAVGTGVAQVLDTYVYNNGVVGGYWGVAAAVGLVKGIVGLILVLGANKIAHMFGEEGVYKA</sequence>
<feature type="transmembrane region" description="Helical" evidence="7">
    <location>
        <begin position="309"/>
        <end position="329"/>
    </location>
</feature>
<evidence type="ECO:0000256" key="5">
    <source>
        <dbReference type="ARBA" id="ARBA00022989"/>
    </source>
</evidence>
<dbReference type="CDD" id="cd06261">
    <property type="entry name" value="TM_PBP2"/>
    <property type="match status" value="1"/>
</dbReference>
<dbReference type="Gene3D" id="1.10.3720.10">
    <property type="entry name" value="MetI-like"/>
    <property type="match status" value="1"/>
</dbReference>
<reference evidence="10" key="1">
    <citation type="submission" date="2022-05" db="EMBL/GenBank/DDBJ databases">
        <title>Genomic analysis of Brachybacterium sp. CBA3104.</title>
        <authorList>
            <person name="Roh S.W."/>
            <person name="Kim Y.B."/>
            <person name="Kim Y."/>
        </authorList>
    </citation>
    <scope>NUCLEOTIDE SEQUENCE</scope>
    <source>
        <strain evidence="10">CBA3104</strain>
    </source>
</reference>
<comment type="similarity">
    <text evidence="7">Belongs to the binding-protein-dependent transport system permease family.</text>
</comment>
<name>A0ABY4N3L5_9MICO</name>
<evidence type="ECO:0000256" key="8">
    <source>
        <dbReference type="SAM" id="MobiDB-lite"/>
    </source>
</evidence>
<evidence type="ECO:0000256" key="6">
    <source>
        <dbReference type="ARBA" id="ARBA00023136"/>
    </source>
</evidence>
<feature type="transmembrane region" description="Helical" evidence="7">
    <location>
        <begin position="121"/>
        <end position="145"/>
    </location>
</feature>
<protein>
    <submittedName>
        <fullName evidence="10">ABC transporter permease subunit</fullName>
    </submittedName>
</protein>
<dbReference type="RefSeq" id="WP_249477855.1">
    <property type="nucleotide sequence ID" value="NZ_CP097218.1"/>
</dbReference>
<comment type="subcellular location">
    <subcellularLocation>
        <location evidence="1 7">Cell membrane</location>
        <topology evidence="1 7">Multi-pass membrane protein</topology>
    </subcellularLocation>
</comment>
<dbReference type="SUPFAM" id="SSF161098">
    <property type="entry name" value="MetI-like"/>
    <property type="match status" value="1"/>
</dbReference>
<evidence type="ECO:0000256" key="1">
    <source>
        <dbReference type="ARBA" id="ARBA00004651"/>
    </source>
</evidence>
<dbReference type="PANTHER" id="PTHR43227:SF11">
    <property type="entry name" value="BLL4140 PROTEIN"/>
    <property type="match status" value="1"/>
</dbReference>
<proteinExistence type="inferred from homology"/>
<evidence type="ECO:0000313" key="10">
    <source>
        <dbReference type="EMBL" id="UQN28734.1"/>
    </source>
</evidence>
<feature type="domain" description="ABC transmembrane type-1" evidence="9">
    <location>
        <begin position="117"/>
        <end position="331"/>
    </location>
</feature>
<keyword evidence="6 7" id="KW-0472">Membrane</keyword>
<dbReference type="Pfam" id="PF00528">
    <property type="entry name" value="BPD_transp_1"/>
    <property type="match status" value="1"/>
</dbReference>
<organism evidence="10 11">
    <name type="scientific">Brachybacterium kimchii</name>
    <dbReference type="NCBI Taxonomy" id="2942909"/>
    <lineage>
        <taxon>Bacteria</taxon>
        <taxon>Bacillati</taxon>
        <taxon>Actinomycetota</taxon>
        <taxon>Actinomycetes</taxon>
        <taxon>Micrococcales</taxon>
        <taxon>Dermabacteraceae</taxon>
        <taxon>Brachybacterium</taxon>
    </lineage>
</organism>
<feature type="transmembrane region" description="Helical" evidence="7">
    <location>
        <begin position="157"/>
        <end position="177"/>
    </location>
</feature>
<gene>
    <name evidence="10" type="ORF">M4486_14035</name>
</gene>
<keyword evidence="2 7" id="KW-0813">Transport</keyword>
<evidence type="ECO:0000256" key="3">
    <source>
        <dbReference type="ARBA" id="ARBA00022475"/>
    </source>
</evidence>
<dbReference type="InterPro" id="IPR035906">
    <property type="entry name" value="MetI-like_sf"/>
</dbReference>